<proteinExistence type="inferred from homology"/>
<keyword evidence="7" id="KW-1185">Reference proteome</keyword>
<dbReference type="Gene3D" id="3.40.50.12230">
    <property type="match status" value="1"/>
</dbReference>
<dbReference type="EC" id="2.1.2.9" evidence="6"/>
<dbReference type="InterPro" id="IPR002376">
    <property type="entry name" value="Formyl_transf_N"/>
</dbReference>
<name>A0ABV9YJQ5_9PSEU</name>
<comment type="caution">
    <text evidence="6">The sequence shown here is derived from an EMBL/GenBank/DDBJ whole genome shotgun (WGS) entry which is preliminary data.</text>
</comment>
<evidence type="ECO:0000256" key="2">
    <source>
        <dbReference type="ARBA" id="ARBA00022679"/>
    </source>
</evidence>
<keyword evidence="2 6" id="KW-0808">Transferase</keyword>
<dbReference type="InterPro" id="IPR005793">
    <property type="entry name" value="Formyl_trans_C"/>
</dbReference>
<sequence length="304" mass="32443">MRIAFVGEEAAGARAVARVVAGDHELVCALTDSAPVGGSVATIATEAGAPVLPARRVRDVALADELRALGVDVLLNVHSLAIVRAEVLASPRVGAFNLHPGPLPEYAGLNVPSWAVLHRRDRHGVTLHRMEPGIDTGDVVSRADFDLTARDTGLTVSTRCAQRGIELVDDLLARLHDDPRGLPRTPQDLSARVYYGREVPQEGWISWSSSTAEVDAFVRAFDYRPFRSPWGAARTLVPGVGEVAVTRLEPDVSDGAAEPGRVRVEGEQVRVGTGDGWVRVLGTTVDGRSTPVHEILDDGLVLSS</sequence>
<feature type="domain" description="Formyl transferase N-terminal" evidence="4">
    <location>
        <begin position="21"/>
        <end position="164"/>
    </location>
</feature>
<dbReference type="InterPro" id="IPR044135">
    <property type="entry name" value="Met-tRNA-FMT_C"/>
</dbReference>
<evidence type="ECO:0000259" key="5">
    <source>
        <dbReference type="Pfam" id="PF02911"/>
    </source>
</evidence>
<dbReference type="CDD" id="cd08704">
    <property type="entry name" value="Met_tRNA_FMT_C"/>
    <property type="match status" value="1"/>
</dbReference>
<dbReference type="RefSeq" id="WP_378034974.1">
    <property type="nucleotide sequence ID" value="NZ_JBHSIV010000004.1"/>
</dbReference>
<dbReference type="PANTHER" id="PTHR11138">
    <property type="entry name" value="METHIONYL-TRNA FORMYLTRANSFERASE"/>
    <property type="match status" value="1"/>
</dbReference>
<dbReference type="PANTHER" id="PTHR11138:SF5">
    <property type="entry name" value="METHIONYL-TRNA FORMYLTRANSFERASE, MITOCHONDRIAL"/>
    <property type="match status" value="1"/>
</dbReference>
<dbReference type="Proteomes" id="UP001595947">
    <property type="component" value="Unassembled WGS sequence"/>
</dbReference>
<dbReference type="Pfam" id="PF00551">
    <property type="entry name" value="Formyl_trans_N"/>
    <property type="match status" value="1"/>
</dbReference>
<organism evidence="6 7">
    <name type="scientific">Actinomycetospora atypica</name>
    <dbReference type="NCBI Taxonomy" id="1290095"/>
    <lineage>
        <taxon>Bacteria</taxon>
        <taxon>Bacillati</taxon>
        <taxon>Actinomycetota</taxon>
        <taxon>Actinomycetes</taxon>
        <taxon>Pseudonocardiales</taxon>
        <taxon>Pseudonocardiaceae</taxon>
        <taxon>Actinomycetospora</taxon>
    </lineage>
</organism>
<accession>A0ABV9YJQ5</accession>
<keyword evidence="3" id="KW-0648">Protein biosynthesis</keyword>
<reference evidence="7" key="1">
    <citation type="journal article" date="2019" name="Int. J. Syst. Evol. Microbiol.">
        <title>The Global Catalogue of Microorganisms (GCM) 10K type strain sequencing project: providing services to taxonomists for standard genome sequencing and annotation.</title>
        <authorList>
            <consortium name="The Broad Institute Genomics Platform"/>
            <consortium name="The Broad Institute Genome Sequencing Center for Infectious Disease"/>
            <person name="Wu L."/>
            <person name="Ma J."/>
        </authorList>
    </citation>
    <scope>NUCLEOTIDE SEQUENCE [LARGE SCALE GENOMIC DNA]</scope>
    <source>
        <strain evidence="7">CGMCC 4.7093</strain>
    </source>
</reference>
<evidence type="ECO:0000256" key="3">
    <source>
        <dbReference type="ARBA" id="ARBA00022917"/>
    </source>
</evidence>
<evidence type="ECO:0000313" key="7">
    <source>
        <dbReference type="Proteomes" id="UP001595947"/>
    </source>
</evidence>
<dbReference type="InterPro" id="IPR011034">
    <property type="entry name" value="Formyl_transferase-like_C_sf"/>
</dbReference>
<feature type="domain" description="Formyl transferase C-terminal" evidence="5">
    <location>
        <begin position="200"/>
        <end position="285"/>
    </location>
</feature>
<evidence type="ECO:0000256" key="1">
    <source>
        <dbReference type="ARBA" id="ARBA00010699"/>
    </source>
</evidence>
<dbReference type="InterPro" id="IPR036477">
    <property type="entry name" value="Formyl_transf_N_sf"/>
</dbReference>
<dbReference type="SUPFAM" id="SSF53328">
    <property type="entry name" value="Formyltransferase"/>
    <property type="match status" value="1"/>
</dbReference>
<dbReference type="GO" id="GO:0004479">
    <property type="term" value="F:methionyl-tRNA formyltransferase activity"/>
    <property type="evidence" value="ECO:0007669"/>
    <property type="project" value="UniProtKB-EC"/>
</dbReference>
<comment type="similarity">
    <text evidence="1">Belongs to the Fmt family.</text>
</comment>
<dbReference type="SUPFAM" id="SSF50486">
    <property type="entry name" value="FMT C-terminal domain-like"/>
    <property type="match status" value="1"/>
</dbReference>
<evidence type="ECO:0000313" key="6">
    <source>
        <dbReference type="EMBL" id="MFC5061623.1"/>
    </source>
</evidence>
<dbReference type="EMBL" id="JBHSIV010000004">
    <property type="protein sequence ID" value="MFC5061623.1"/>
    <property type="molecule type" value="Genomic_DNA"/>
</dbReference>
<protein>
    <submittedName>
        <fullName evidence="6">Methionyl-tRNA formyltransferase</fullName>
        <ecNumber evidence="6">2.1.2.9</ecNumber>
    </submittedName>
</protein>
<gene>
    <name evidence="6" type="ORF">ACFPBZ_05370</name>
</gene>
<evidence type="ECO:0000259" key="4">
    <source>
        <dbReference type="Pfam" id="PF00551"/>
    </source>
</evidence>
<dbReference type="Pfam" id="PF02911">
    <property type="entry name" value="Formyl_trans_C"/>
    <property type="match status" value="1"/>
</dbReference>